<dbReference type="RefSeq" id="WP_180893192.1">
    <property type="nucleotide sequence ID" value="NZ_JACCKD010000004.1"/>
</dbReference>
<dbReference type="EMBL" id="JACCKD010000004">
    <property type="protein sequence ID" value="MBA0126358.1"/>
    <property type="molecule type" value="Genomic_DNA"/>
</dbReference>
<sequence length="335" mass="36359">MRDRDVGGHPDPGGRNQSAWRGFRARRHARRTARQAGEQWQPGRGSARARTVAMLVAALTVPLLVAGLATHWDTVLALAGTDVEDEPVPREPPERTAQTRVPEPAVDLHQPFAGTPAAGWDDGIGGIDVAEPEAVGSFTAGEVAEATEQVLDTIEAAYLNRRVIAEHDAGPYLATLAPDVRDEIEAELADPNHASGYVTRIAESFELLPAQHKVNGSLAVEPGGPGELAFEASFSVAYAFDTDEPDRLLDPLDIVSLRRIEEQFSVVSGDGFARSSHGVWPEEQESVYYSMSCEALEDGYLAPAFSERRRDAQGAEHDDEYYFDPDEPLTDEDGC</sequence>
<feature type="region of interest" description="Disordered" evidence="1">
    <location>
        <begin position="307"/>
        <end position="335"/>
    </location>
</feature>
<organism evidence="2 3">
    <name type="scientific">Haloechinothrix aidingensis</name>
    <dbReference type="NCBI Taxonomy" id="2752311"/>
    <lineage>
        <taxon>Bacteria</taxon>
        <taxon>Bacillati</taxon>
        <taxon>Actinomycetota</taxon>
        <taxon>Actinomycetes</taxon>
        <taxon>Pseudonocardiales</taxon>
        <taxon>Pseudonocardiaceae</taxon>
        <taxon>Haloechinothrix</taxon>
    </lineage>
</organism>
<dbReference type="Proteomes" id="UP000582974">
    <property type="component" value="Unassembled WGS sequence"/>
</dbReference>
<feature type="compositionally biased region" description="Basic residues" evidence="1">
    <location>
        <begin position="23"/>
        <end position="33"/>
    </location>
</feature>
<evidence type="ECO:0000256" key="1">
    <source>
        <dbReference type="SAM" id="MobiDB-lite"/>
    </source>
</evidence>
<evidence type="ECO:0000313" key="3">
    <source>
        <dbReference type="Proteomes" id="UP000582974"/>
    </source>
</evidence>
<feature type="compositionally biased region" description="Acidic residues" evidence="1">
    <location>
        <begin position="317"/>
        <end position="335"/>
    </location>
</feature>
<name>A0A838AAW2_9PSEU</name>
<dbReference type="AlphaFoldDB" id="A0A838AAW2"/>
<gene>
    <name evidence="2" type="ORF">H0B56_12470</name>
</gene>
<protein>
    <submittedName>
        <fullName evidence="2">Uncharacterized protein</fullName>
    </submittedName>
</protein>
<comment type="caution">
    <text evidence="2">The sequence shown here is derived from an EMBL/GenBank/DDBJ whole genome shotgun (WGS) entry which is preliminary data.</text>
</comment>
<accession>A0A838AAW2</accession>
<proteinExistence type="predicted"/>
<feature type="region of interest" description="Disordered" evidence="1">
    <location>
        <begin position="1"/>
        <end position="46"/>
    </location>
</feature>
<feature type="compositionally biased region" description="Basic and acidic residues" evidence="1">
    <location>
        <begin position="307"/>
        <end position="316"/>
    </location>
</feature>
<feature type="region of interest" description="Disordered" evidence="1">
    <location>
        <begin position="83"/>
        <end position="102"/>
    </location>
</feature>
<evidence type="ECO:0000313" key="2">
    <source>
        <dbReference type="EMBL" id="MBA0126358.1"/>
    </source>
</evidence>
<keyword evidence="3" id="KW-1185">Reference proteome</keyword>
<reference evidence="2 3" key="1">
    <citation type="submission" date="2020-07" db="EMBL/GenBank/DDBJ databases">
        <title>Genome of Haloechinothrix sp.</title>
        <authorList>
            <person name="Tang S.-K."/>
            <person name="Yang L."/>
            <person name="Zhu W.-Y."/>
        </authorList>
    </citation>
    <scope>NUCLEOTIDE SEQUENCE [LARGE SCALE GENOMIC DNA]</scope>
    <source>
        <strain evidence="2 3">YIM 98757</strain>
    </source>
</reference>